<evidence type="ECO:0000313" key="12">
    <source>
        <dbReference type="Proteomes" id="UP000186922"/>
    </source>
</evidence>
<dbReference type="Proteomes" id="UP000186922">
    <property type="component" value="Unassembled WGS sequence"/>
</dbReference>
<gene>
    <name evidence="11" type="primary">RvY_15369-1</name>
    <name evidence="11" type="synonym">RvY_15369.1</name>
    <name evidence="11" type="ORF">RvY_15369</name>
</gene>
<dbReference type="EMBL" id="BDGG01000012">
    <property type="protein sequence ID" value="GAV05201.1"/>
    <property type="molecule type" value="Genomic_DNA"/>
</dbReference>
<proteinExistence type="inferred from homology"/>
<evidence type="ECO:0000256" key="8">
    <source>
        <dbReference type="ARBA" id="ARBA00022842"/>
    </source>
</evidence>
<accession>A0A1D1VVZ0</accession>
<keyword evidence="8" id="KW-0460">Magnesium</keyword>
<dbReference type="GO" id="GO:0005524">
    <property type="term" value="F:ATP binding"/>
    <property type="evidence" value="ECO:0007669"/>
    <property type="project" value="UniProtKB-KW"/>
</dbReference>
<keyword evidence="3" id="KW-0808">Transferase</keyword>
<dbReference type="Pfam" id="PF02696">
    <property type="entry name" value="SelO"/>
    <property type="match status" value="1"/>
</dbReference>
<dbReference type="STRING" id="947166.A0A1D1VVZ0"/>
<keyword evidence="5" id="KW-0479">Metal-binding</keyword>
<evidence type="ECO:0000256" key="10">
    <source>
        <dbReference type="SAM" id="SignalP"/>
    </source>
</evidence>
<evidence type="ECO:0000256" key="3">
    <source>
        <dbReference type="ARBA" id="ARBA00022679"/>
    </source>
</evidence>
<evidence type="ECO:0000256" key="1">
    <source>
        <dbReference type="ARBA" id="ARBA00001946"/>
    </source>
</evidence>
<evidence type="ECO:0000256" key="6">
    <source>
        <dbReference type="ARBA" id="ARBA00022741"/>
    </source>
</evidence>
<protein>
    <recommendedName>
        <fullName evidence="9">Selenoprotein O</fullName>
    </recommendedName>
</protein>
<dbReference type="PANTHER" id="PTHR12153">
    <property type="entry name" value="SELENOPROTEIN O"/>
    <property type="match status" value="1"/>
</dbReference>
<evidence type="ECO:0000256" key="5">
    <source>
        <dbReference type="ARBA" id="ARBA00022723"/>
    </source>
</evidence>
<dbReference type="AlphaFoldDB" id="A0A1D1VVZ0"/>
<reference evidence="11 12" key="1">
    <citation type="journal article" date="2016" name="Nat. Commun.">
        <title>Extremotolerant tardigrade genome and improved radiotolerance of human cultured cells by tardigrade-unique protein.</title>
        <authorList>
            <person name="Hashimoto T."/>
            <person name="Horikawa D.D."/>
            <person name="Saito Y."/>
            <person name="Kuwahara H."/>
            <person name="Kozuka-Hata H."/>
            <person name="Shin-I T."/>
            <person name="Minakuchi Y."/>
            <person name="Ohishi K."/>
            <person name="Motoyama A."/>
            <person name="Aizu T."/>
            <person name="Enomoto A."/>
            <person name="Kondo K."/>
            <person name="Tanaka S."/>
            <person name="Hara Y."/>
            <person name="Koshikawa S."/>
            <person name="Sagara H."/>
            <person name="Miura T."/>
            <person name="Yokobori S."/>
            <person name="Miyagawa K."/>
            <person name="Suzuki Y."/>
            <person name="Kubo T."/>
            <person name="Oyama M."/>
            <person name="Kohara Y."/>
            <person name="Fujiyama A."/>
            <person name="Arakawa K."/>
            <person name="Katayama T."/>
            <person name="Toyoda A."/>
            <person name="Kunieda T."/>
        </authorList>
    </citation>
    <scope>NUCLEOTIDE SEQUENCE [LARGE SCALE GENOMIC DNA]</scope>
    <source>
        <strain evidence="11 12">YOKOZUNA-1</strain>
    </source>
</reference>
<dbReference type="PANTHER" id="PTHR12153:SF18">
    <property type="entry name" value="SELENOPROTEIN O"/>
    <property type="match status" value="1"/>
</dbReference>
<dbReference type="InterPro" id="IPR003846">
    <property type="entry name" value="SelO"/>
</dbReference>
<dbReference type="GO" id="GO:0046872">
    <property type="term" value="F:metal ion binding"/>
    <property type="evidence" value="ECO:0007669"/>
    <property type="project" value="UniProtKB-KW"/>
</dbReference>
<keyword evidence="6" id="KW-0547">Nucleotide-binding</keyword>
<evidence type="ECO:0000256" key="2">
    <source>
        <dbReference type="ARBA" id="ARBA00009747"/>
    </source>
</evidence>
<evidence type="ECO:0000256" key="9">
    <source>
        <dbReference type="ARBA" id="ARBA00031547"/>
    </source>
</evidence>
<dbReference type="NCBIfam" id="NF000658">
    <property type="entry name" value="PRK00029.1"/>
    <property type="match status" value="1"/>
</dbReference>
<dbReference type="HAMAP" id="MF_00692">
    <property type="entry name" value="SelO"/>
    <property type="match status" value="1"/>
</dbReference>
<evidence type="ECO:0000313" key="11">
    <source>
        <dbReference type="EMBL" id="GAV05201.1"/>
    </source>
</evidence>
<name>A0A1D1VVZ0_RAMVA</name>
<organism evidence="11 12">
    <name type="scientific">Ramazzottius varieornatus</name>
    <name type="common">Water bear</name>
    <name type="synonym">Tardigrade</name>
    <dbReference type="NCBI Taxonomy" id="947166"/>
    <lineage>
        <taxon>Eukaryota</taxon>
        <taxon>Metazoa</taxon>
        <taxon>Ecdysozoa</taxon>
        <taxon>Tardigrada</taxon>
        <taxon>Eutardigrada</taxon>
        <taxon>Parachela</taxon>
        <taxon>Hypsibioidea</taxon>
        <taxon>Ramazzottiidae</taxon>
        <taxon>Ramazzottius</taxon>
    </lineage>
</organism>
<dbReference type="OrthoDB" id="10254721at2759"/>
<keyword evidence="10" id="KW-0732">Signal</keyword>
<keyword evidence="12" id="KW-1185">Reference proteome</keyword>
<keyword evidence="4" id="KW-0548">Nucleotidyltransferase</keyword>
<comment type="similarity">
    <text evidence="2">Belongs to the SELO family.</text>
</comment>
<evidence type="ECO:0000256" key="7">
    <source>
        <dbReference type="ARBA" id="ARBA00022840"/>
    </source>
</evidence>
<feature type="signal peptide" evidence="10">
    <location>
        <begin position="1"/>
        <end position="23"/>
    </location>
</feature>
<comment type="caution">
    <text evidence="11">The sequence shown here is derived from an EMBL/GenBank/DDBJ whole genome shotgun (WGS) entry which is preliminary data.</text>
</comment>
<dbReference type="GO" id="GO:0016779">
    <property type="term" value="F:nucleotidyltransferase activity"/>
    <property type="evidence" value="ECO:0007669"/>
    <property type="project" value="UniProtKB-KW"/>
</dbReference>
<feature type="chain" id="PRO_5008898902" description="Selenoprotein O" evidence="10">
    <location>
        <begin position="24"/>
        <end position="592"/>
    </location>
</feature>
<keyword evidence="7" id="KW-0067">ATP-binding</keyword>
<comment type="cofactor">
    <cofactor evidence="1">
        <name>Mg(2+)</name>
        <dbReference type="ChEBI" id="CHEBI:18420"/>
    </cofactor>
</comment>
<sequence>MEERFVPPSRLLVALFAVATVRSHEWQSSARTGTCYVNANHSDTPLGSLFFTPTSRVCSVADKTLHRSLQDWRFNSFRLLEQLPIDSYFKTPARFIPRVIFSKIEPTPFRSKVKLMAITKSVLEDILDMNGDKLPGREEFVDFVSGNVVLPGSVPLAHRYGGHQFGSWANQLGDGRAIMLGEYVNKAGEHWELQLKGSGKTPYSRSGDGRAVLRSSIREFLCSEAMYHLGVPTSRAASLVVSDDTAYRDQFYDGHMKQERTAVVLRLAPTWFRFGSLEILAKNGETKELKQLVDFILREHFTDWISVRKQYVDEDYIAMFGLIVNKTADMIAKWQSVGFSHGVCNTDNFSLLSITIDFGPFGFLDAYNPDFIPNFSDSEGRYSYKNQPDVGLFNVNKLREAFWPLLRKESSKEKMHEALDNYYPRFWRTFQRIFRNKLGLIREDPKERELMQLFLSILQETKSDFTASFRQLGLINFEWLEEVPSTAWALKKASKHKKWTQFLKDYEEVLKRTKVAEIDRVKLINATNPVYILRNWMAERAIRAADMNDFSEIWDLQKVLEKPFDEQAYAEERGFSKEAPNWSKQLKVSCSS</sequence>
<evidence type="ECO:0000256" key="4">
    <source>
        <dbReference type="ARBA" id="ARBA00022695"/>
    </source>
</evidence>